<sequence length="156" mass="15552">MLMLILNVVYVLVALAMIALILMQRGAGAAAGSGFGAGASGTVFGSQGASNFLSKSTKWLAVVFFSISLFMAWYATHGARPTDQNLGVMSPSATPAPAAAGELTQPLPKAPAGAVPTAPSQPVPAAAPAAAPAQSAPAQPAPAAREENASEPAQKR</sequence>
<dbReference type="EMBL" id="PYTT01000156">
    <property type="protein sequence ID" value="RNK98085.1"/>
    <property type="molecule type" value="Genomic_DNA"/>
</dbReference>
<dbReference type="GO" id="GO:0015450">
    <property type="term" value="F:protein-transporting ATPase activity"/>
    <property type="evidence" value="ECO:0007669"/>
    <property type="project" value="UniProtKB-UniRule"/>
</dbReference>
<keyword evidence="10 11" id="KW-0472">Membrane</keyword>
<evidence type="ECO:0000256" key="7">
    <source>
        <dbReference type="ARBA" id="ARBA00022927"/>
    </source>
</evidence>
<comment type="caution">
    <text evidence="13">The sequence shown here is derived from an EMBL/GenBank/DDBJ whole genome shotgun (WGS) entry which is preliminary data.</text>
</comment>
<evidence type="ECO:0000256" key="3">
    <source>
        <dbReference type="ARBA" id="ARBA00017876"/>
    </source>
</evidence>
<dbReference type="GO" id="GO:0065002">
    <property type="term" value="P:intracellular protein transmembrane transport"/>
    <property type="evidence" value="ECO:0007669"/>
    <property type="project" value="TreeGrafter"/>
</dbReference>
<name>A0AAE8JV36_XANVA</name>
<dbReference type="GO" id="GO:0005886">
    <property type="term" value="C:plasma membrane"/>
    <property type="evidence" value="ECO:0007669"/>
    <property type="project" value="UniProtKB-SubCell"/>
</dbReference>
<protein>
    <recommendedName>
        <fullName evidence="3 11">Protein-export membrane protein SecG</fullName>
    </recommendedName>
</protein>
<keyword evidence="8 11" id="KW-1133">Transmembrane helix</keyword>
<keyword evidence="9 11" id="KW-0811">Translocation</keyword>
<organism evidence="13 14">
    <name type="scientific">Xanthomonas vasicola pv. vasculorum</name>
    <dbReference type="NCBI Taxonomy" id="325776"/>
    <lineage>
        <taxon>Bacteria</taxon>
        <taxon>Pseudomonadati</taxon>
        <taxon>Pseudomonadota</taxon>
        <taxon>Gammaproteobacteria</taxon>
        <taxon>Lysobacterales</taxon>
        <taxon>Lysobacteraceae</taxon>
        <taxon>Xanthomonas</taxon>
    </lineage>
</organism>
<proteinExistence type="inferred from homology"/>
<feature type="compositionally biased region" description="Low complexity" evidence="12">
    <location>
        <begin position="90"/>
        <end position="100"/>
    </location>
</feature>
<evidence type="ECO:0000256" key="2">
    <source>
        <dbReference type="ARBA" id="ARBA00008445"/>
    </source>
</evidence>
<evidence type="ECO:0000256" key="5">
    <source>
        <dbReference type="ARBA" id="ARBA00022475"/>
    </source>
</evidence>
<dbReference type="RefSeq" id="WP_087910702.1">
    <property type="nucleotide sequence ID" value="NZ_CP025272.1"/>
</dbReference>
<feature type="compositionally biased region" description="Low complexity" evidence="12">
    <location>
        <begin position="114"/>
        <end position="143"/>
    </location>
</feature>
<dbReference type="Proteomes" id="UP000284283">
    <property type="component" value="Unassembled WGS sequence"/>
</dbReference>
<dbReference type="PRINTS" id="PR01651">
    <property type="entry name" value="SECGEXPORT"/>
</dbReference>
<dbReference type="Pfam" id="PF03840">
    <property type="entry name" value="SecG"/>
    <property type="match status" value="1"/>
</dbReference>
<keyword evidence="6 11" id="KW-0812">Transmembrane</keyword>
<dbReference type="AlphaFoldDB" id="A0AAE8JV36"/>
<dbReference type="GO" id="GO:0043952">
    <property type="term" value="P:protein transport by the Sec complex"/>
    <property type="evidence" value="ECO:0007669"/>
    <property type="project" value="TreeGrafter"/>
</dbReference>
<accession>A0AAE8JV36</accession>
<dbReference type="PANTHER" id="PTHR34182">
    <property type="entry name" value="PROTEIN-EXPORT MEMBRANE PROTEIN SECG"/>
    <property type="match status" value="1"/>
</dbReference>
<comment type="function">
    <text evidence="11">Involved in protein export. Participates in an early event of protein translocation.</text>
</comment>
<evidence type="ECO:0000256" key="9">
    <source>
        <dbReference type="ARBA" id="ARBA00023010"/>
    </source>
</evidence>
<dbReference type="GO" id="GO:0009306">
    <property type="term" value="P:protein secretion"/>
    <property type="evidence" value="ECO:0007669"/>
    <property type="project" value="UniProtKB-UniRule"/>
</dbReference>
<comment type="similarity">
    <text evidence="2 11">Belongs to the SecG family.</text>
</comment>
<reference evidence="13 14" key="1">
    <citation type="submission" date="2018-03" db="EMBL/GenBank/DDBJ databases">
        <authorList>
            <person name="Wu G."/>
        </authorList>
    </citation>
    <scope>NUCLEOTIDE SEQUENCE [LARGE SCALE GENOMIC DNA]</scope>
    <source>
        <strain evidence="13 14">SAM-118</strain>
    </source>
</reference>
<evidence type="ECO:0000256" key="10">
    <source>
        <dbReference type="ARBA" id="ARBA00023136"/>
    </source>
</evidence>
<evidence type="ECO:0000256" key="4">
    <source>
        <dbReference type="ARBA" id="ARBA00022448"/>
    </source>
</evidence>
<evidence type="ECO:0000256" key="11">
    <source>
        <dbReference type="RuleBase" id="RU365087"/>
    </source>
</evidence>
<dbReference type="PANTHER" id="PTHR34182:SF1">
    <property type="entry name" value="PROTEIN-EXPORT MEMBRANE PROTEIN SECG"/>
    <property type="match status" value="1"/>
</dbReference>
<evidence type="ECO:0000256" key="1">
    <source>
        <dbReference type="ARBA" id="ARBA00004651"/>
    </source>
</evidence>
<comment type="caution">
    <text evidence="11">Lacks conserved residue(s) required for the propagation of feature annotation.</text>
</comment>
<dbReference type="InterPro" id="IPR004692">
    <property type="entry name" value="SecG"/>
</dbReference>
<feature type="region of interest" description="Disordered" evidence="12">
    <location>
        <begin position="84"/>
        <end position="156"/>
    </location>
</feature>
<comment type="subcellular location">
    <subcellularLocation>
        <location evidence="1 11">Cell membrane</location>
        <topology evidence="1 11">Multi-pass membrane protein</topology>
    </subcellularLocation>
</comment>
<dbReference type="NCBIfam" id="TIGR00810">
    <property type="entry name" value="secG"/>
    <property type="match status" value="1"/>
</dbReference>
<feature type="transmembrane region" description="Helical" evidence="11">
    <location>
        <begin position="57"/>
        <end position="76"/>
    </location>
</feature>
<evidence type="ECO:0000256" key="8">
    <source>
        <dbReference type="ARBA" id="ARBA00022989"/>
    </source>
</evidence>
<keyword evidence="4 11" id="KW-0813">Transport</keyword>
<evidence type="ECO:0000256" key="12">
    <source>
        <dbReference type="SAM" id="MobiDB-lite"/>
    </source>
</evidence>
<keyword evidence="5 11" id="KW-1003">Cell membrane</keyword>
<gene>
    <name evidence="13" type="ORF">C9386_19345</name>
</gene>
<evidence type="ECO:0000256" key="6">
    <source>
        <dbReference type="ARBA" id="ARBA00022692"/>
    </source>
</evidence>
<evidence type="ECO:0000313" key="14">
    <source>
        <dbReference type="Proteomes" id="UP000284283"/>
    </source>
</evidence>
<dbReference type="KEGG" id="xva:C7V42_13760"/>
<feature type="compositionally biased region" description="Basic and acidic residues" evidence="12">
    <location>
        <begin position="144"/>
        <end position="156"/>
    </location>
</feature>
<keyword evidence="7 11" id="KW-0653">Protein transport</keyword>
<evidence type="ECO:0000313" key="13">
    <source>
        <dbReference type="EMBL" id="RNK98085.1"/>
    </source>
</evidence>